<evidence type="ECO:0000313" key="4">
    <source>
        <dbReference type="Proteomes" id="UP000469558"/>
    </source>
</evidence>
<keyword evidence="2" id="KW-0812">Transmembrane</keyword>
<feature type="transmembrane region" description="Helical" evidence="2">
    <location>
        <begin position="122"/>
        <end position="145"/>
    </location>
</feature>
<dbReference type="PANTHER" id="PTHR42101:SF1">
    <property type="entry name" value="LOW TEMPERATURE REQUIREMENT A"/>
    <property type="match status" value="1"/>
</dbReference>
<feature type="transmembrane region" description="Helical" evidence="2">
    <location>
        <begin position="513"/>
        <end position="533"/>
    </location>
</feature>
<dbReference type="Proteomes" id="UP000469558">
    <property type="component" value="Unassembled WGS sequence"/>
</dbReference>
<dbReference type="PANTHER" id="PTHR42101">
    <property type="entry name" value="CHROMOSOME 16, WHOLE GENOME SHOTGUN SEQUENCE"/>
    <property type="match status" value="1"/>
</dbReference>
<evidence type="ECO:0008006" key="5">
    <source>
        <dbReference type="Google" id="ProtNLM"/>
    </source>
</evidence>
<dbReference type="InterPro" id="IPR010640">
    <property type="entry name" value="Low_temperature_requirement_A"/>
</dbReference>
<feature type="transmembrane region" description="Helical" evidence="2">
    <location>
        <begin position="244"/>
        <end position="263"/>
    </location>
</feature>
<feature type="compositionally biased region" description="Basic and acidic residues" evidence="1">
    <location>
        <begin position="35"/>
        <end position="45"/>
    </location>
</feature>
<reference evidence="3 4" key="1">
    <citation type="submission" date="2018-05" db="EMBL/GenBank/DDBJ databases">
        <title>Genome sequencing and assembly of the regulated plant pathogen Lachnellula willkommii and related sister species for the development of diagnostic species identification markers.</title>
        <authorList>
            <person name="Giroux E."/>
            <person name="Bilodeau G."/>
        </authorList>
    </citation>
    <scope>NUCLEOTIDE SEQUENCE [LARGE SCALE GENOMIC DNA]</scope>
    <source>
        <strain evidence="3 4">CBS 268.59</strain>
    </source>
</reference>
<dbReference type="EMBL" id="QGMK01001449">
    <property type="protein sequence ID" value="TVY68728.1"/>
    <property type="molecule type" value="Genomic_DNA"/>
</dbReference>
<feature type="transmembrane region" description="Helical" evidence="2">
    <location>
        <begin position="350"/>
        <end position="375"/>
    </location>
</feature>
<comment type="caution">
    <text evidence="3">The sequence shown here is derived from an EMBL/GenBank/DDBJ whole genome shotgun (WGS) entry which is preliminary data.</text>
</comment>
<dbReference type="OrthoDB" id="3177213at2759"/>
<feature type="transmembrane region" description="Helical" evidence="2">
    <location>
        <begin position="570"/>
        <end position="590"/>
    </location>
</feature>
<proteinExistence type="predicted"/>
<feature type="region of interest" description="Disordered" evidence="1">
    <location>
        <begin position="31"/>
        <end position="59"/>
    </location>
</feature>
<name>A0A8T9C216_9HELO</name>
<keyword evidence="2" id="KW-0472">Membrane</keyword>
<feature type="transmembrane region" description="Helical" evidence="2">
    <location>
        <begin position="283"/>
        <end position="304"/>
    </location>
</feature>
<keyword evidence="4" id="KW-1185">Reference proteome</keyword>
<feature type="transmembrane region" description="Helical" evidence="2">
    <location>
        <begin position="183"/>
        <end position="204"/>
    </location>
</feature>
<accession>A0A8T9C216</accession>
<evidence type="ECO:0000256" key="2">
    <source>
        <dbReference type="SAM" id="Phobius"/>
    </source>
</evidence>
<sequence length="606" mass="67799">MATFAEKEEAVYSMPKLKLLASPLSNKGLENDYELTQRRGDRSDSKTLPQVENNSSFNSVERDTVCDLPSFQRHEEATNSTYNQDLSLPPPVELFFDLFFVANLTSFSSVHEINSTANLKSYIGFFCVLWFTWCQVSLFDVRFVADSVFERVAKACHLGVMVGFAVVGPHFNPEEPDKSVFQTMSLILMCSRLVLCLQYLVIAFHVRKWHKSRVPFALLAGINFVAAMIYLGITFVFTNEESNQGYIAFYIVAVAEIGGNIVVSSRWKAATFKGTHLVQRMSLLTLIILGEGVIVVCNNIGKIVKNSNSGAWDSETIGILVAAITIIYFLYMLYFDFLPKVHFGSYRQPIWAFFHAPFHLALVLFMEGLAEFVIWHKMVAAASYFSDQVSESLTPLADAVAANETANTAPEFFEQVVTNLNNTINAIWVLYPPEFTTTLVETENLLSEIGEGFIKGNETSQDAFEDTIDNLIYTVTHSIFETYGFESEETNKTLTGEQQIDADSEVIQLVFTYFYIAAGVSLLLMAVLHLITIRPFTFHGRLVRISSYFFFGLGICLLSAMTNFDAAGVLAVSPWVLPIVTIAVGLVLLLNHVRWPKRGSGHKGLM</sequence>
<dbReference type="AlphaFoldDB" id="A0A8T9C216"/>
<feature type="compositionally biased region" description="Polar residues" evidence="1">
    <location>
        <begin position="46"/>
        <end position="59"/>
    </location>
</feature>
<evidence type="ECO:0000313" key="3">
    <source>
        <dbReference type="EMBL" id="TVY68728.1"/>
    </source>
</evidence>
<gene>
    <name evidence="3" type="ORF">LSUE1_G006963</name>
</gene>
<feature type="transmembrane region" description="Helical" evidence="2">
    <location>
        <begin position="545"/>
        <end position="564"/>
    </location>
</feature>
<organism evidence="3 4">
    <name type="scientific">Lachnellula suecica</name>
    <dbReference type="NCBI Taxonomy" id="602035"/>
    <lineage>
        <taxon>Eukaryota</taxon>
        <taxon>Fungi</taxon>
        <taxon>Dikarya</taxon>
        <taxon>Ascomycota</taxon>
        <taxon>Pezizomycotina</taxon>
        <taxon>Leotiomycetes</taxon>
        <taxon>Helotiales</taxon>
        <taxon>Lachnaceae</taxon>
        <taxon>Lachnellula</taxon>
    </lineage>
</organism>
<evidence type="ECO:0000256" key="1">
    <source>
        <dbReference type="SAM" id="MobiDB-lite"/>
    </source>
</evidence>
<keyword evidence="2" id="KW-1133">Transmembrane helix</keyword>
<dbReference type="Pfam" id="PF06772">
    <property type="entry name" value="LtrA"/>
    <property type="match status" value="1"/>
</dbReference>
<protein>
    <recommendedName>
        <fullName evidence="5">Low temperature requirement A</fullName>
    </recommendedName>
</protein>
<feature type="transmembrane region" description="Helical" evidence="2">
    <location>
        <begin position="316"/>
        <end position="338"/>
    </location>
</feature>
<feature type="transmembrane region" description="Helical" evidence="2">
    <location>
        <begin position="216"/>
        <end position="238"/>
    </location>
</feature>